<proteinExistence type="predicted"/>
<dbReference type="InterPro" id="IPR050908">
    <property type="entry name" value="SmbC-like"/>
</dbReference>
<evidence type="ECO:0000313" key="6">
    <source>
        <dbReference type="Proteomes" id="UP001597214"/>
    </source>
</evidence>
<keyword evidence="6" id="KW-1185">Reference proteome</keyword>
<evidence type="ECO:0000256" key="2">
    <source>
        <dbReference type="ARBA" id="ARBA00023125"/>
    </source>
</evidence>
<dbReference type="Gene3D" id="3.20.80.10">
    <property type="entry name" value="Regulatory factor, effector binding domain"/>
    <property type="match status" value="1"/>
</dbReference>
<protein>
    <submittedName>
        <fullName evidence="5">GyrI-like domain-containing protein</fullName>
    </submittedName>
</protein>
<dbReference type="PRINTS" id="PR00032">
    <property type="entry name" value="HTHARAC"/>
</dbReference>
<keyword evidence="3" id="KW-0804">Transcription</keyword>
<dbReference type="SUPFAM" id="SSF46689">
    <property type="entry name" value="Homeodomain-like"/>
    <property type="match status" value="2"/>
</dbReference>
<dbReference type="SUPFAM" id="SSF55136">
    <property type="entry name" value="Probable bacterial effector-binding domain"/>
    <property type="match status" value="1"/>
</dbReference>
<dbReference type="PANTHER" id="PTHR40055">
    <property type="entry name" value="TRANSCRIPTIONAL REGULATOR YGIV-RELATED"/>
    <property type="match status" value="1"/>
</dbReference>
<gene>
    <name evidence="5" type="ORF">ACFSCX_00490</name>
</gene>
<dbReference type="InterPro" id="IPR020449">
    <property type="entry name" value="Tscrpt_reg_AraC-type_HTH"/>
</dbReference>
<reference evidence="6" key="1">
    <citation type="journal article" date="2019" name="Int. J. Syst. Evol. Microbiol.">
        <title>The Global Catalogue of Microorganisms (GCM) 10K type strain sequencing project: providing services to taxonomists for standard genome sequencing and annotation.</title>
        <authorList>
            <consortium name="The Broad Institute Genomics Platform"/>
            <consortium name="The Broad Institute Genome Sequencing Center for Infectious Disease"/>
            <person name="Wu L."/>
            <person name="Ma J."/>
        </authorList>
    </citation>
    <scope>NUCLEOTIDE SEQUENCE [LARGE SCALE GENOMIC DNA]</scope>
    <source>
        <strain evidence="6">CCUG 49339</strain>
    </source>
</reference>
<dbReference type="Pfam" id="PF12833">
    <property type="entry name" value="HTH_18"/>
    <property type="match status" value="1"/>
</dbReference>
<evidence type="ECO:0000313" key="5">
    <source>
        <dbReference type="EMBL" id="MFD1735030.1"/>
    </source>
</evidence>
<dbReference type="PANTHER" id="PTHR40055:SF1">
    <property type="entry name" value="TRANSCRIPTIONAL REGULATOR YGIV-RELATED"/>
    <property type="match status" value="1"/>
</dbReference>
<dbReference type="Proteomes" id="UP001597214">
    <property type="component" value="Unassembled WGS sequence"/>
</dbReference>
<dbReference type="Pfam" id="PF06445">
    <property type="entry name" value="GyrI-like"/>
    <property type="match status" value="1"/>
</dbReference>
<sequence length="292" mass="34338">MGNLNQFYVESINKVIDYIEKDLSEKYSLEQLSKIAGISPYHFHRIFKSIQNENLNDFIIRLRLEKSLFLLRRTPINRMVEVALESGFSSSSAYNRSFKKHYGMSPIEYLNNIYDIDMKTGNHVPVITRTPIRKYEIKIQTLSSKPIAYYRVHDSYNEEKWMKGYVELINWAKRKEIINRNTRLIGMSIDDPEVTPLDKCRYDIAITVEEPIESNGFIGAGIFNGGLTAALHYKDTIDNLQEAYDYFFDEWLPRSRYKPRHLPAFEIYHESPPKINFEQLNMDICIPIELIN</sequence>
<evidence type="ECO:0000259" key="4">
    <source>
        <dbReference type="PROSITE" id="PS01124"/>
    </source>
</evidence>
<keyword evidence="1" id="KW-0805">Transcription regulation</keyword>
<evidence type="ECO:0000256" key="3">
    <source>
        <dbReference type="ARBA" id="ARBA00023163"/>
    </source>
</evidence>
<dbReference type="InterPro" id="IPR029442">
    <property type="entry name" value="GyrI-like"/>
</dbReference>
<dbReference type="InterPro" id="IPR010499">
    <property type="entry name" value="AraC_E-bd"/>
</dbReference>
<dbReference type="RefSeq" id="WP_377926115.1">
    <property type="nucleotide sequence ID" value="NZ_JBHUEM010000001.1"/>
</dbReference>
<dbReference type="PROSITE" id="PS01124">
    <property type="entry name" value="HTH_ARAC_FAMILY_2"/>
    <property type="match status" value="1"/>
</dbReference>
<dbReference type="SMART" id="SM00342">
    <property type="entry name" value="HTH_ARAC"/>
    <property type="match status" value="1"/>
</dbReference>
<dbReference type="PROSITE" id="PS00041">
    <property type="entry name" value="HTH_ARAC_FAMILY_1"/>
    <property type="match status" value="1"/>
</dbReference>
<dbReference type="InterPro" id="IPR018060">
    <property type="entry name" value="HTH_AraC"/>
</dbReference>
<feature type="domain" description="HTH araC/xylS-type" evidence="4">
    <location>
        <begin position="13"/>
        <end position="112"/>
    </location>
</feature>
<dbReference type="EMBL" id="JBHUEM010000001">
    <property type="protein sequence ID" value="MFD1735030.1"/>
    <property type="molecule type" value="Genomic_DNA"/>
</dbReference>
<dbReference type="InterPro" id="IPR018062">
    <property type="entry name" value="HTH_AraC-typ_CS"/>
</dbReference>
<dbReference type="InterPro" id="IPR009057">
    <property type="entry name" value="Homeodomain-like_sf"/>
</dbReference>
<dbReference type="Gene3D" id="1.10.10.60">
    <property type="entry name" value="Homeodomain-like"/>
    <property type="match status" value="2"/>
</dbReference>
<comment type="caution">
    <text evidence="5">The sequence shown here is derived from an EMBL/GenBank/DDBJ whole genome shotgun (WGS) entry which is preliminary data.</text>
</comment>
<dbReference type="InterPro" id="IPR011256">
    <property type="entry name" value="Reg_factor_effector_dom_sf"/>
</dbReference>
<organism evidence="5 6">
    <name type="scientific">Bacillus salitolerans</name>
    <dbReference type="NCBI Taxonomy" id="1437434"/>
    <lineage>
        <taxon>Bacteria</taxon>
        <taxon>Bacillati</taxon>
        <taxon>Bacillota</taxon>
        <taxon>Bacilli</taxon>
        <taxon>Bacillales</taxon>
        <taxon>Bacillaceae</taxon>
        <taxon>Bacillus</taxon>
    </lineage>
</organism>
<dbReference type="SMART" id="SM00871">
    <property type="entry name" value="AraC_E_bind"/>
    <property type="match status" value="1"/>
</dbReference>
<keyword evidence="2" id="KW-0238">DNA-binding</keyword>
<name>A0ABW4LIM3_9BACI</name>
<accession>A0ABW4LIM3</accession>
<evidence type="ECO:0000256" key="1">
    <source>
        <dbReference type="ARBA" id="ARBA00023015"/>
    </source>
</evidence>